<dbReference type="RefSeq" id="XP_009176623.1">
    <property type="nucleotide sequence ID" value="XM_009178359.1"/>
</dbReference>
<feature type="non-terminal residue" evidence="2">
    <location>
        <position position="1"/>
    </location>
</feature>
<feature type="non-terminal residue" evidence="2">
    <location>
        <position position="159"/>
    </location>
</feature>
<protein>
    <submittedName>
        <fullName evidence="2">Uncharacterized protein</fullName>
    </submittedName>
</protein>
<reference evidence="2 3" key="1">
    <citation type="submission" date="2013-11" db="EMBL/GenBank/DDBJ databases">
        <title>Opisthorchis viverrini - life in the bile duct.</title>
        <authorList>
            <person name="Young N.D."/>
            <person name="Nagarajan N."/>
            <person name="Lin S.J."/>
            <person name="Korhonen P.K."/>
            <person name="Jex A.R."/>
            <person name="Hall R.S."/>
            <person name="Safavi-Hemami H."/>
            <person name="Kaewkong W."/>
            <person name="Bertrand D."/>
            <person name="Gao S."/>
            <person name="Seet Q."/>
            <person name="Wongkham S."/>
            <person name="Teh B.T."/>
            <person name="Wongkham C."/>
            <person name="Intapan P.M."/>
            <person name="Maleewong W."/>
            <person name="Yang X."/>
            <person name="Hu M."/>
            <person name="Wang Z."/>
            <person name="Hofmann A."/>
            <person name="Sternberg P.W."/>
            <person name="Tan P."/>
            <person name="Wang J."/>
            <person name="Gasser R.B."/>
        </authorList>
    </citation>
    <scope>NUCLEOTIDE SEQUENCE [LARGE SCALE GENOMIC DNA]</scope>
</reference>
<evidence type="ECO:0000313" key="2">
    <source>
        <dbReference type="EMBL" id="KER19638.1"/>
    </source>
</evidence>
<dbReference type="Proteomes" id="UP000054324">
    <property type="component" value="Unassembled WGS sequence"/>
</dbReference>
<dbReference type="CTD" id="20325817"/>
<dbReference type="KEGG" id="ovi:T265_11649"/>
<feature type="region of interest" description="Disordered" evidence="1">
    <location>
        <begin position="117"/>
        <end position="159"/>
    </location>
</feature>
<proteinExistence type="predicted"/>
<evidence type="ECO:0000256" key="1">
    <source>
        <dbReference type="SAM" id="MobiDB-lite"/>
    </source>
</evidence>
<organism evidence="2 3">
    <name type="scientific">Opisthorchis viverrini</name>
    <name type="common">Southeast Asian liver fluke</name>
    <dbReference type="NCBI Taxonomy" id="6198"/>
    <lineage>
        <taxon>Eukaryota</taxon>
        <taxon>Metazoa</taxon>
        <taxon>Spiralia</taxon>
        <taxon>Lophotrochozoa</taxon>
        <taxon>Platyhelminthes</taxon>
        <taxon>Trematoda</taxon>
        <taxon>Digenea</taxon>
        <taxon>Opisthorchiida</taxon>
        <taxon>Opisthorchiata</taxon>
        <taxon>Opisthorchiidae</taxon>
        <taxon>Opisthorchis</taxon>
    </lineage>
</organism>
<gene>
    <name evidence="2" type="ORF">T265_11649</name>
</gene>
<evidence type="ECO:0000313" key="3">
    <source>
        <dbReference type="Proteomes" id="UP000054324"/>
    </source>
</evidence>
<dbReference type="AlphaFoldDB" id="A0A074YY90"/>
<feature type="compositionally biased region" description="Polar residues" evidence="1">
    <location>
        <begin position="141"/>
        <end position="150"/>
    </location>
</feature>
<accession>A0A074YY90</accession>
<name>A0A074YY90_OPIVI</name>
<dbReference type="EMBL" id="KL597164">
    <property type="protein sequence ID" value="KER19638.1"/>
    <property type="molecule type" value="Genomic_DNA"/>
</dbReference>
<dbReference type="GeneID" id="20325817"/>
<sequence>WIYAHRSQRKVASSPPLPPPSTRHYLFELRLARHIPAPLNLARVMEFVGVKELSITNFLDERSPTVAVSTKSLVGGTNLPVHLRRHPLMKVPVMGPVSQGRTSMFTAPSTVEAIRSDAIKGRPRRTKRRTVQARSPRNRPRMSQWSTQNSRLKETDLRH</sequence>
<keyword evidence="3" id="KW-1185">Reference proteome</keyword>
<feature type="compositionally biased region" description="Basic residues" evidence="1">
    <location>
        <begin position="121"/>
        <end position="140"/>
    </location>
</feature>